<dbReference type="PANTHER" id="PTHR43284:SF1">
    <property type="entry name" value="ASPARAGINE SYNTHETASE"/>
    <property type="match status" value="1"/>
</dbReference>
<keyword evidence="6 8" id="KW-0315">Glutamine amidotransferase</keyword>
<evidence type="ECO:0000256" key="1">
    <source>
        <dbReference type="ARBA" id="ARBA00005187"/>
    </source>
</evidence>
<dbReference type="EC" id="6.3.5.4" evidence="3"/>
<keyword evidence="4 9" id="KW-0547">Nucleotide-binding</keyword>
<dbReference type="SUPFAM" id="SSF52402">
    <property type="entry name" value="Adenine nucleotide alpha hydrolases-like"/>
    <property type="match status" value="1"/>
</dbReference>
<proteinExistence type="inferred from homology"/>
<dbReference type="CDD" id="cd01991">
    <property type="entry name" value="Asn_synthase_B_C"/>
    <property type="match status" value="1"/>
</dbReference>
<sequence>MCAIFGVIGKIDREKALNAFSLLSHRGEDESGVYEREGVFLAHHRLYILNKDAKQPFVQNSKVLLFNGEIYNYEDFHTSEAAAILEVAPDFSKLDGMFALALLDKEKLYLARDLFGKKPLYYAFWQDSFIFASEIKAILAYTNEQKINARALSSYLSFGAVVGRETFYEGIYKLDGGEILELDIKRLYYACKRFTTLLQKRSGDLKRLLVAAVKKRLQGDFPAVALLSGGVDSSFVSAIAKRLQGSLATYSIGYEEGRYSELPYAQEVAQYIGSDHHEIIFTKDDFFATLERASIFFDEPIGDSASLPLFYLMERIKKDGAKVVLSGEGGDEIFLGYRQYFEFFDLYKARDLKYKNWLKNYFRSNFSPNKEWEWYKRVFSDEVIFRSSCEVFTDLQKNLFLRQNVKDNESLQVLQPYLEEWERSGWKDGAAFFTYIDIKVRLQSLYLAKLDTTSMAYTIEARTPLLDSSVLYSAFADPQRSKAPKYLLKKIASKYIPQSIIERKKRGFSYPALEWLQSSGSDQKLREANKRFHLFKQEQLEFLIENAKRNRFTRHYWLVYALLDWMERKF</sequence>
<accession>A0A1W1WQL3</accession>
<feature type="binding site" evidence="9">
    <location>
        <position position="252"/>
    </location>
    <ligand>
        <name>ATP</name>
        <dbReference type="ChEBI" id="CHEBI:30616"/>
    </ligand>
</feature>
<name>A0A1W1WQL3_9BACT</name>
<dbReference type="Pfam" id="PF13537">
    <property type="entry name" value="GATase_7"/>
    <property type="match status" value="1"/>
</dbReference>
<feature type="site" description="Important for beta-aspartyl-AMP intermediate formation" evidence="10">
    <location>
        <position position="328"/>
    </location>
</feature>
<dbReference type="InterPro" id="IPR014729">
    <property type="entry name" value="Rossmann-like_a/b/a_fold"/>
</dbReference>
<dbReference type="GO" id="GO:0004066">
    <property type="term" value="F:asparagine synthase (glutamine-hydrolyzing) activity"/>
    <property type="evidence" value="ECO:0007669"/>
    <property type="project" value="UniProtKB-EC"/>
</dbReference>
<dbReference type="RefSeq" id="WP_084274777.1">
    <property type="nucleotide sequence ID" value="NZ_AP026671.1"/>
</dbReference>
<evidence type="ECO:0000259" key="11">
    <source>
        <dbReference type="PROSITE" id="PS51278"/>
    </source>
</evidence>
<evidence type="ECO:0000313" key="12">
    <source>
        <dbReference type="EMBL" id="SMC08499.1"/>
    </source>
</evidence>
<feature type="active site" description="For GATase activity" evidence="8">
    <location>
        <position position="2"/>
    </location>
</feature>
<evidence type="ECO:0000256" key="9">
    <source>
        <dbReference type="PIRSR" id="PIRSR001589-2"/>
    </source>
</evidence>
<comment type="similarity">
    <text evidence="2">Belongs to the asparagine synthetase family.</text>
</comment>
<dbReference type="Proteomes" id="UP000192602">
    <property type="component" value="Unassembled WGS sequence"/>
</dbReference>
<dbReference type="Gene3D" id="3.40.50.620">
    <property type="entry name" value="HUPs"/>
    <property type="match status" value="1"/>
</dbReference>
<dbReference type="EMBL" id="FWWZ01000001">
    <property type="protein sequence ID" value="SMC08499.1"/>
    <property type="molecule type" value="Genomic_DNA"/>
</dbReference>
<dbReference type="GO" id="GO:0005524">
    <property type="term" value="F:ATP binding"/>
    <property type="evidence" value="ECO:0007669"/>
    <property type="project" value="UniProtKB-KW"/>
</dbReference>
<keyword evidence="8" id="KW-0028">Amino-acid biosynthesis</keyword>
<dbReference type="NCBIfam" id="TIGR01536">
    <property type="entry name" value="asn_synth_AEB"/>
    <property type="match status" value="1"/>
</dbReference>
<dbReference type="InterPro" id="IPR017932">
    <property type="entry name" value="GATase_2_dom"/>
</dbReference>
<protein>
    <recommendedName>
        <fullName evidence="3">asparagine synthase (glutamine-hydrolyzing)</fullName>
        <ecNumber evidence="3">6.3.5.4</ecNumber>
    </recommendedName>
</protein>
<comment type="pathway">
    <text evidence="1">Amino-acid biosynthesis; L-asparagine biosynthesis; L-asparagine from L-aspartate (L-Gln route): step 1/1.</text>
</comment>
<dbReference type="GO" id="GO:0006529">
    <property type="term" value="P:asparagine biosynthetic process"/>
    <property type="evidence" value="ECO:0007669"/>
    <property type="project" value="UniProtKB-KW"/>
</dbReference>
<evidence type="ECO:0000313" key="13">
    <source>
        <dbReference type="Proteomes" id="UP000192602"/>
    </source>
</evidence>
<evidence type="ECO:0000256" key="8">
    <source>
        <dbReference type="PIRSR" id="PIRSR001589-1"/>
    </source>
</evidence>
<dbReference type="InterPro" id="IPR029055">
    <property type="entry name" value="Ntn_hydrolases_N"/>
</dbReference>
<evidence type="ECO:0000256" key="10">
    <source>
        <dbReference type="PIRSR" id="PIRSR001589-3"/>
    </source>
</evidence>
<keyword evidence="8" id="KW-0061">Asparagine biosynthesis</keyword>
<dbReference type="Gene3D" id="3.60.20.10">
    <property type="entry name" value="Glutamine Phosphoribosylpyrophosphate, subunit 1, domain 1"/>
    <property type="match status" value="1"/>
</dbReference>
<comment type="catalytic activity">
    <reaction evidence="7">
        <text>L-aspartate + L-glutamine + ATP + H2O = L-asparagine + L-glutamate + AMP + diphosphate + H(+)</text>
        <dbReference type="Rhea" id="RHEA:12228"/>
        <dbReference type="ChEBI" id="CHEBI:15377"/>
        <dbReference type="ChEBI" id="CHEBI:15378"/>
        <dbReference type="ChEBI" id="CHEBI:29985"/>
        <dbReference type="ChEBI" id="CHEBI:29991"/>
        <dbReference type="ChEBI" id="CHEBI:30616"/>
        <dbReference type="ChEBI" id="CHEBI:33019"/>
        <dbReference type="ChEBI" id="CHEBI:58048"/>
        <dbReference type="ChEBI" id="CHEBI:58359"/>
        <dbReference type="ChEBI" id="CHEBI:456215"/>
        <dbReference type="EC" id="6.3.5.4"/>
    </reaction>
</comment>
<dbReference type="InterPro" id="IPR051786">
    <property type="entry name" value="ASN_synthetase/amidase"/>
</dbReference>
<feature type="binding site" evidence="9">
    <location>
        <begin position="326"/>
        <end position="327"/>
    </location>
    <ligand>
        <name>ATP</name>
        <dbReference type="ChEBI" id="CHEBI:30616"/>
    </ligand>
</feature>
<evidence type="ECO:0000256" key="5">
    <source>
        <dbReference type="ARBA" id="ARBA00022840"/>
    </source>
</evidence>
<dbReference type="PIRSF" id="PIRSF001589">
    <property type="entry name" value="Asn_synthetase_glu-h"/>
    <property type="match status" value="1"/>
</dbReference>
<organism evidence="12 13">
    <name type="scientific">Nitratiruptor tergarcus DSM 16512</name>
    <dbReference type="NCBI Taxonomy" id="1069081"/>
    <lineage>
        <taxon>Bacteria</taxon>
        <taxon>Pseudomonadati</taxon>
        <taxon>Campylobacterota</taxon>
        <taxon>Epsilonproteobacteria</taxon>
        <taxon>Nautiliales</taxon>
        <taxon>Nitratiruptoraceae</taxon>
        <taxon>Nitratiruptor</taxon>
    </lineage>
</organism>
<reference evidence="13" key="1">
    <citation type="submission" date="2017-04" db="EMBL/GenBank/DDBJ databases">
        <authorList>
            <person name="Varghese N."/>
            <person name="Submissions S."/>
        </authorList>
    </citation>
    <scope>NUCLEOTIDE SEQUENCE [LARGE SCALE GENOMIC DNA]</scope>
    <source>
        <strain evidence="13">DSM 16512</strain>
    </source>
</reference>
<dbReference type="OrthoDB" id="9763290at2"/>
<keyword evidence="5 9" id="KW-0067">ATP-binding</keyword>
<dbReference type="CDD" id="cd00712">
    <property type="entry name" value="AsnB"/>
    <property type="match status" value="1"/>
</dbReference>
<keyword evidence="13" id="KW-1185">Reference proteome</keyword>
<dbReference type="SUPFAM" id="SSF56235">
    <property type="entry name" value="N-terminal nucleophile aminohydrolases (Ntn hydrolases)"/>
    <property type="match status" value="1"/>
</dbReference>
<feature type="domain" description="Glutamine amidotransferase type-2" evidence="11">
    <location>
        <begin position="2"/>
        <end position="185"/>
    </location>
</feature>
<evidence type="ECO:0000256" key="6">
    <source>
        <dbReference type="ARBA" id="ARBA00022962"/>
    </source>
</evidence>
<dbReference type="Pfam" id="PF00733">
    <property type="entry name" value="Asn_synthase"/>
    <property type="match status" value="1"/>
</dbReference>
<dbReference type="InterPro" id="IPR001962">
    <property type="entry name" value="Asn_synthase"/>
</dbReference>
<evidence type="ECO:0000256" key="3">
    <source>
        <dbReference type="ARBA" id="ARBA00012737"/>
    </source>
</evidence>
<dbReference type="AlphaFoldDB" id="A0A1W1WQL3"/>
<feature type="binding site" evidence="9">
    <location>
        <position position="226"/>
    </location>
    <ligand>
        <name>ATP</name>
        <dbReference type="ChEBI" id="CHEBI:30616"/>
    </ligand>
</feature>
<evidence type="ECO:0000256" key="4">
    <source>
        <dbReference type="ARBA" id="ARBA00022741"/>
    </source>
</evidence>
<dbReference type="PANTHER" id="PTHR43284">
    <property type="entry name" value="ASPARAGINE SYNTHETASE (GLUTAMINE-HYDROLYZING)"/>
    <property type="match status" value="1"/>
</dbReference>
<evidence type="ECO:0000256" key="7">
    <source>
        <dbReference type="ARBA" id="ARBA00048741"/>
    </source>
</evidence>
<evidence type="ECO:0000256" key="2">
    <source>
        <dbReference type="ARBA" id="ARBA00005752"/>
    </source>
</evidence>
<dbReference type="STRING" id="1069081.SAMN05660197_0251"/>
<dbReference type="InterPro" id="IPR006426">
    <property type="entry name" value="Asn_synth_AEB"/>
</dbReference>
<gene>
    <name evidence="12" type="ORF">SAMN05660197_0251</name>
</gene>
<dbReference type="InterPro" id="IPR033738">
    <property type="entry name" value="AsnB_N"/>
</dbReference>
<dbReference type="PROSITE" id="PS51278">
    <property type="entry name" value="GATASE_TYPE_2"/>
    <property type="match status" value="1"/>
</dbReference>